<dbReference type="PANTHER" id="PTHR33992">
    <property type="entry name" value="RIBONUCLEASE P PROTEIN COMPONENT"/>
    <property type="match status" value="1"/>
</dbReference>
<dbReference type="AlphaFoldDB" id="A0A1F5K9F2"/>
<evidence type="ECO:0000256" key="7">
    <source>
        <dbReference type="NCBIfam" id="TIGR00188"/>
    </source>
</evidence>
<dbReference type="HAMAP" id="MF_00227">
    <property type="entry name" value="RNase_P"/>
    <property type="match status" value="1"/>
</dbReference>
<protein>
    <recommendedName>
        <fullName evidence="6 7">Ribonuclease P protein component</fullName>
        <shortName evidence="6">RNase P protein</shortName>
        <shortName evidence="6">RNaseP protein</shortName>
        <ecNumber evidence="6 7">3.1.26.5</ecNumber>
    </recommendedName>
    <alternativeName>
        <fullName evidence="6">Protein C5</fullName>
    </alternativeName>
</protein>
<keyword evidence="1 6" id="KW-0819">tRNA processing</keyword>
<dbReference type="InterPro" id="IPR014721">
    <property type="entry name" value="Ribsml_uS5_D2-typ_fold_subgr"/>
</dbReference>
<evidence type="ECO:0000256" key="1">
    <source>
        <dbReference type="ARBA" id="ARBA00022694"/>
    </source>
</evidence>
<reference evidence="8 9" key="1">
    <citation type="journal article" date="2016" name="Nat. Commun.">
        <title>Thousands of microbial genomes shed light on interconnected biogeochemical processes in an aquifer system.</title>
        <authorList>
            <person name="Anantharaman K."/>
            <person name="Brown C.T."/>
            <person name="Hug L.A."/>
            <person name="Sharon I."/>
            <person name="Castelle C.J."/>
            <person name="Probst A.J."/>
            <person name="Thomas B.C."/>
            <person name="Singh A."/>
            <person name="Wilkins M.J."/>
            <person name="Karaoz U."/>
            <person name="Brodie E.L."/>
            <person name="Williams K.H."/>
            <person name="Hubbard S.S."/>
            <person name="Banfield J.F."/>
        </authorList>
    </citation>
    <scope>NUCLEOTIDE SEQUENCE [LARGE SCALE GENOMIC DNA]</scope>
</reference>
<organism evidence="8 9">
    <name type="scientific">Candidatus Daviesbacteria bacterium RIFCSPHIGHO2_12_FULL_37_11</name>
    <dbReference type="NCBI Taxonomy" id="1797777"/>
    <lineage>
        <taxon>Bacteria</taxon>
        <taxon>Candidatus Daviesiibacteriota</taxon>
    </lineage>
</organism>
<proteinExistence type="inferred from homology"/>
<keyword evidence="3 6" id="KW-0255">Endonuclease</keyword>
<dbReference type="EC" id="3.1.26.5" evidence="6 7"/>
<evidence type="ECO:0000256" key="4">
    <source>
        <dbReference type="ARBA" id="ARBA00022801"/>
    </source>
</evidence>
<comment type="function">
    <text evidence="6">RNaseP catalyzes the removal of the 5'-leader sequence from pre-tRNA to produce the mature 5'-terminus. It can also cleave other RNA substrates such as 4.5S RNA. The protein component plays an auxiliary but essential role in vivo by binding to the 5'-leader sequence and broadening the substrate specificity of the ribozyme.</text>
</comment>
<sequence>MLPKEKRLNLKKDFKRVASGKKLETSYLKLFLMFRDNETPRVGITTSSSVFKKSSDRNRARRLTSAAFESVYSTLPAGINIVALPKQGILGVKSGDVLLDLEQKLKYEKVIN</sequence>
<dbReference type="GO" id="GO:0000049">
    <property type="term" value="F:tRNA binding"/>
    <property type="evidence" value="ECO:0007669"/>
    <property type="project" value="UniProtKB-UniRule"/>
</dbReference>
<evidence type="ECO:0000256" key="6">
    <source>
        <dbReference type="HAMAP-Rule" id="MF_00227"/>
    </source>
</evidence>
<evidence type="ECO:0000313" key="8">
    <source>
        <dbReference type="EMBL" id="OGE37474.1"/>
    </source>
</evidence>
<comment type="catalytic activity">
    <reaction evidence="6">
        <text>Endonucleolytic cleavage of RNA, removing 5'-extranucleotides from tRNA precursor.</text>
        <dbReference type="EC" id="3.1.26.5"/>
    </reaction>
</comment>
<dbReference type="Proteomes" id="UP000176527">
    <property type="component" value="Unassembled WGS sequence"/>
</dbReference>
<dbReference type="GO" id="GO:0042781">
    <property type="term" value="F:3'-tRNA processing endoribonuclease activity"/>
    <property type="evidence" value="ECO:0007669"/>
    <property type="project" value="TreeGrafter"/>
</dbReference>
<dbReference type="Pfam" id="PF00825">
    <property type="entry name" value="Ribonuclease_P"/>
    <property type="match status" value="1"/>
</dbReference>
<keyword evidence="5 6" id="KW-0694">RNA-binding</keyword>
<accession>A0A1F5K9F2</accession>
<dbReference type="PANTHER" id="PTHR33992:SF1">
    <property type="entry name" value="RIBONUCLEASE P PROTEIN COMPONENT"/>
    <property type="match status" value="1"/>
</dbReference>
<dbReference type="GO" id="GO:0001682">
    <property type="term" value="P:tRNA 5'-leader removal"/>
    <property type="evidence" value="ECO:0007669"/>
    <property type="project" value="UniProtKB-UniRule"/>
</dbReference>
<dbReference type="GO" id="GO:0004526">
    <property type="term" value="F:ribonuclease P activity"/>
    <property type="evidence" value="ECO:0007669"/>
    <property type="project" value="UniProtKB-UniRule"/>
</dbReference>
<evidence type="ECO:0000313" key="9">
    <source>
        <dbReference type="Proteomes" id="UP000176527"/>
    </source>
</evidence>
<evidence type="ECO:0000256" key="3">
    <source>
        <dbReference type="ARBA" id="ARBA00022759"/>
    </source>
</evidence>
<dbReference type="InterPro" id="IPR000100">
    <property type="entry name" value="RNase_P"/>
</dbReference>
<dbReference type="EMBL" id="MFDE01000042">
    <property type="protein sequence ID" value="OGE37474.1"/>
    <property type="molecule type" value="Genomic_DNA"/>
</dbReference>
<comment type="subunit">
    <text evidence="6">Consists of a catalytic RNA component (M1 or rnpB) and a protein subunit.</text>
</comment>
<dbReference type="SUPFAM" id="SSF54211">
    <property type="entry name" value="Ribosomal protein S5 domain 2-like"/>
    <property type="match status" value="1"/>
</dbReference>
<dbReference type="InterPro" id="IPR020568">
    <property type="entry name" value="Ribosomal_Su5_D2-typ_SF"/>
</dbReference>
<evidence type="ECO:0000256" key="5">
    <source>
        <dbReference type="ARBA" id="ARBA00022884"/>
    </source>
</evidence>
<evidence type="ECO:0000256" key="2">
    <source>
        <dbReference type="ARBA" id="ARBA00022722"/>
    </source>
</evidence>
<dbReference type="Gene3D" id="3.30.230.10">
    <property type="match status" value="1"/>
</dbReference>
<comment type="caution">
    <text evidence="8">The sequence shown here is derived from an EMBL/GenBank/DDBJ whole genome shotgun (WGS) entry which is preliminary data.</text>
</comment>
<keyword evidence="4 6" id="KW-0378">Hydrolase</keyword>
<comment type="similarity">
    <text evidence="6">Belongs to the RnpA family.</text>
</comment>
<name>A0A1F5K9F2_9BACT</name>
<dbReference type="NCBIfam" id="TIGR00188">
    <property type="entry name" value="rnpA"/>
    <property type="match status" value="1"/>
</dbReference>
<gene>
    <name evidence="6" type="primary">rnpA</name>
    <name evidence="8" type="ORF">A3F00_01250</name>
</gene>
<dbReference type="GO" id="GO:0030677">
    <property type="term" value="C:ribonuclease P complex"/>
    <property type="evidence" value="ECO:0007669"/>
    <property type="project" value="TreeGrafter"/>
</dbReference>
<keyword evidence="2 6" id="KW-0540">Nuclease</keyword>